<sequence>MENTEWYFSLYFAGYDTENYIAYYLYRAEDDGPVSIEIDYMFEILGSDGSVLEEMHETKHEFPKAYIWGWSENLERTRVFQFEKHHLLPLNTLTVRCRMRRCENRRQERLPRQCRKRIKNKRAKLKNYSKYRAPKAATSEISISRRPFPVQSPYLYRKNIA</sequence>
<dbReference type="InterPro" id="IPR008974">
    <property type="entry name" value="TRAF-like"/>
</dbReference>
<dbReference type="Proteomes" id="UP000886998">
    <property type="component" value="Unassembled WGS sequence"/>
</dbReference>
<gene>
    <name evidence="1" type="ORF">TNIN_324991</name>
</gene>
<accession>A0A8X7BU14</accession>
<protein>
    <submittedName>
        <fullName evidence="1">Uncharacterized protein</fullName>
    </submittedName>
</protein>
<dbReference type="EMBL" id="BMAV01003192">
    <property type="protein sequence ID" value="GFY42617.1"/>
    <property type="molecule type" value="Genomic_DNA"/>
</dbReference>
<evidence type="ECO:0000313" key="1">
    <source>
        <dbReference type="EMBL" id="GFY42617.1"/>
    </source>
</evidence>
<dbReference type="SUPFAM" id="SSF49599">
    <property type="entry name" value="TRAF domain-like"/>
    <property type="match status" value="1"/>
</dbReference>
<keyword evidence="2" id="KW-1185">Reference proteome</keyword>
<comment type="caution">
    <text evidence="1">The sequence shown here is derived from an EMBL/GenBank/DDBJ whole genome shotgun (WGS) entry which is preliminary data.</text>
</comment>
<organism evidence="1 2">
    <name type="scientific">Trichonephila inaurata madagascariensis</name>
    <dbReference type="NCBI Taxonomy" id="2747483"/>
    <lineage>
        <taxon>Eukaryota</taxon>
        <taxon>Metazoa</taxon>
        <taxon>Ecdysozoa</taxon>
        <taxon>Arthropoda</taxon>
        <taxon>Chelicerata</taxon>
        <taxon>Arachnida</taxon>
        <taxon>Araneae</taxon>
        <taxon>Araneomorphae</taxon>
        <taxon>Entelegynae</taxon>
        <taxon>Araneoidea</taxon>
        <taxon>Nephilidae</taxon>
        <taxon>Trichonephila</taxon>
        <taxon>Trichonephila inaurata</taxon>
    </lineage>
</organism>
<name>A0A8X7BU14_9ARAC</name>
<dbReference type="Gene3D" id="2.60.210.10">
    <property type="entry name" value="Apoptosis, Tumor Necrosis Factor Receptor Associated Protein 2, Chain A"/>
    <property type="match status" value="1"/>
</dbReference>
<proteinExistence type="predicted"/>
<dbReference type="AlphaFoldDB" id="A0A8X7BU14"/>
<reference evidence="1" key="1">
    <citation type="submission" date="2020-08" db="EMBL/GenBank/DDBJ databases">
        <title>Multicomponent nature underlies the extraordinary mechanical properties of spider dragline silk.</title>
        <authorList>
            <person name="Kono N."/>
            <person name="Nakamura H."/>
            <person name="Mori M."/>
            <person name="Yoshida Y."/>
            <person name="Ohtoshi R."/>
            <person name="Malay A.D."/>
            <person name="Moran D.A.P."/>
            <person name="Tomita M."/>
            <person name="Numata K."/>
            <person name="Arakawa K."/>
        </authorList>
    </citation>
    <scope>NUCLEOTIDE SEQUENCE</scope>
</reference>
<evidence type="ECO:0000313" key="2">
    <source>
        <dbReference type="Proteomes" id="UP000886998"/>
    </source>
</evidence>